<proteinExistence type="predicted"/>
<evidence type="ECO:0000313" key="1">
    <source>
        <dbReference type="EMBL" id="CAE2285085.1"/>
    </source>
</evidence>
<sequence>MNFPTRIGIRTGVKAAALSHIVVTGVSILYGTFGDTSTRDSLQNVSMWKDDDLVARQLIWLPQLDALVRGMYGGFGIHQHYLPRGDNPEIILKVGNEVMFEDAAAVCKGAPEVVEAFRALSFLQPEPLSPPKRIEVGGMMPQHVDLRITYLLHQRYAGFLTVRSTLVVDIVLEERGRIDRKKQSSNAGITSARVVKFEERWNGVEPLNRGMFRVSRRLNGMISWMLTTLVVPTHVAN</sequence>
<reference evidence="1" key="1">
    <citation type="submission" date="2021-01" db="EMBL/GenBank/DDBJ databases">
        <authorList>
            <person name="Corre E."/>
            <person name="Pelletier E."/>
            <person name="Niang G."/>
            <person name="Scheremetjew M."/>
            <person name="Finn R."/>
            <person name="Kale V."/>
            <person name="Holt S."/>
            <person name="Cochrane G."/>
            <person name="Meng A."/>
            <person name="Brown T."/>
            <person name="Cohen L."/>
        </authorList>
    </citation>
    <scope>NUCLEOTIDE SEQUENCE</scope>
    <source>
        <strain evidence="1">Isolate 1302-5</strain>
    </source>
</reference>
<protein>
    <submittedName>
        <fullName evidence="1">Uncharacterized protein</fullName>
    </submittedName>
</protein>
<dbReference type="EMBL" id="HBKQ01058340">
    <property type="protein sequence ID" value="CAE2285085.1"/>
    <property type="molecule type" value="Transcribed_RNA"/>
</dbReference>
<dbReference type="AlphaFoldDB" id="A0A7S4K6B3"/>
<accession>A0A7S4K6B3</accession>
<gene>
    <name evidence="1" type="ORF">OAUR00152_LOCUS39889</name>
</gene>
<name>A0A7S4K6B3_9STRA</name>
<organism evidence="1">
    <name type="scientific">Odontella aurita</name>
    <dbReference type="NCBI Taxonomy" id="265563"/>
    <lineage>
        <taxon>Eukaryota</taxon>
        <taxon>Sar</taxon>
        <taxon>Stramenopiles</taxon>
        <taxon>Ochrophyta</taxon>
        <taxon>Bacillariophyta</taxon>
        <taxon>Mediophyceae</taxon>
        <taxon>Biddulphiophycidae</taxon>
        <taxon>Eupodiscales</taxon>
        <taxon>Odontellaceae</taxon>
        <taxon>Odontella</taxon>
    </lineage>
</organism>